<dbReference type="PROSITE" id="PS50011">
    <property type="entry name" value="PROTEIN_KINASE_DOM"/>
    <property type="match status" value="1"/>
</dbReference>
<dbReference type="EMBL" id="NEVH01008255">
    <property type="protein sequence ID" value="PNF34289.1"/>
    <property type="molecule type" value="Genomic_DNA"/>
</dbReference>
<organism evidence="3 4">
    <name type="scientific">Cryptotermes secundus</name>
    <dbReference type="NCBI Taxonomy" id="105785"/>
    <lineage>
        <taxon>Eukaryota</taxon>
        <taxon>Metazoa</taxon>
        <taxon>Ecdysozoa</taxon>
        <taxon>Arthropoda</taxon>
        <taxon>Hexapoda</taxon>
        <taxon>Insecta</taxon>
        <taxon>Pterygota</taxon>
        <taxon>Neoptera</taxon>
        <taxon>Polyneoptera</taxon>
        <taxon>Dictyoptera</taxon>
        <taxon>Blattodea</taxon>
        <taxon>Blattoidea</taxon>
        <taxon>Termitoidae</taxon>
        <taxon>Kalotermitidae</taxon>
        <taxon>Cryptotermitinae</taxon>
        <taxon>Cryptotermes</taxon>
    </lineage>
</organism>
<dbReference type="Pfam" id="PF00069">
    <property type="entry name" value="Pkinase"/>
    <property type="match status" value="1"/>
</dbReference>
<evidence type="ECO:0000313" key="4">
    <source>
        <dbReference type="Proteomes" id="UP000235965"/>
    </source>
</evidence>
<keyword evidence="4" id="KW-1185">Reference proteome</keyword>
<dbReference type="InterPro" id="IPR000719">
    <property type="entry name" value="Prot_kinase_dom"/>
</dbReference>
<evidence type="ECO:0000313" key="3">
    <source>
        <dbReference type="EMBL" id="PNF34289.1"/>
    </source>
</evidence>
<evidence type="ECO:0000256" key="1">
    <source>
        <dbReference type="PROSITE-ProRule" id="PRU10141"/>
    </source>
</evidence>
<dbReference type="STRING" id="105785.A0A2J7R0B9"/>
<keyword evidence="1" id="KW-0547">Nucleotide-binding</keyword>
<dbReference type="InterPro" id="IPR017441">
    <property type="entry name" value="Protein_kinase_ATP_BS"/>
</dbReference>
<dbReference type="InParanoid" id="A0A2J7R0B9"/>
<feature type="binding site" evidence="1">
    <location>
        <position position="36"/>
    </location>
    <ligand>
        <name>ATP</name>
        <dbReference type="ChEBI" id="CHEBI:30616"/>
    </ligand>
</feature>
<keyword evidence="1" id="KW-0067">ATP-binding</keyword>
<dbReference type="PROSITE" id="PS00107">
    <property type="entry name" value="PROTEIN_KINASE_ATP"/>
    <property type="match status" value="1"/>
</dbReference>
<sequence length="119" mass="13358">MDFVAGWQLSRTLGEGSFGKVKLLTHRSSGEQVAMKEIDLEKHSGAQSSIQKEVFIHRMANHRNIIQFYGNHREGHVEYSFLEFLSGGDLFDRIAGEYSSQSAIKRIIHNGAGQTGIHQ</sequence>
<dbReference type="Proteomes" id="UP000235965">
    <property type="component" value="Unassembled WGS sequence"/>
</dbReference>
<name>A0A2J7R0B9_9NEOP</name>
<proteinExistence type="predicted"/>
<protein>
    <recommendedName>
        <fullName evidence="2">Protein kinase domain-containing protein</fullName>
    </recommendedName>
</protein>
<dbReference type="GO" id="GO:0005524">
    <property type="term" value="F:ATP binding"/>
    <property type="evidence" value="ECO:0007669"/>
    <property type="project" value="UniProtKB-UniRule"/>
</dbReference>
<feature type="domain" description="Protein kinase" evidence="2">
    <location>
        <begin position="7"/>
        <end position="119"/>
    </location>
</feature>
<dbReference type="Gene3D" id="3.30.200.20">
    <property type="entry name" value="Phosphorylase Kinase, domain 1"/>
    <property type="match status" value="1"/>
</dbReference>
<dbReference type="GO" id="GO:0004672">
    <property type="term" value="F:protein kinase activity"/>
    <property type="evidence" value="ECO:0007669"/>
    <property type="project" value="InterPro"/>
</dbReference>
<accession>A0A2J7R0B9</accession>
<evidence type="ECO:0000259" key="2">
    <source>
        <dbReference type="PROSITE" id="PS50011"/>
    </source>
</evidence>
<gene>
    <name evidence="3" type="ORF">B7P43_G16493</name>
</gene>
<dbReference type="OrthoDB" id="539158at2759"/>
<dbReference type="InterPro" id="IPR011009">
    <property type="entry name" value="Kinase-like_dom_sf"/>
</dbReference>
<comment type="caution">
    <text evidence="3">The sequence shown here is derived from an EMBL/GenBank/DDBJ whole genome shotgun (WGS) entry which is preliminary data.</text>
</comment>
<dbReference type="PANTHER" id="PTHR24347">
    <property type="entry name" value="SERINE/THREONINE-PROTEIN KINASE"/>
    <property type="match status" value="1"/>
</dbReference>
<reference evidence="3 4" key="1">
    <citation type="submission" date="2017-12" db="EMBL/GenBank/DDBJ databases">
        <title>Hemimetabolous genomes reveal molecular basis of termite eusociality.</title>
        <authorList>
            <person name="Harrison M.C."/>
            <person name="Jongepier E."/>
            <person name="Robertson H.M."/>
            <person name="Arning N."/>
            <person name="Bitard-Feildel T."/>
            <person name="Chao H."/>
            <person name="Childers C.P."/>
            <person name="Dinh H."/>
            <person name="Doddapaneni H."/>
            <person name="Dugan S."/>
            <person name="Gowin J."/>
            <person name="Greiner C."/>
            <person name="Han Y."/>
            <person name="Hu H."/>
            <person name="Hughes D.S.T."/>
            <person name="Huylmans A.-K."/>
            <person name="Kemena C."/>
            <person name="Kremer L.P.M."/>
            <person name="Lee S.L."/>
            <person name="Lopez-Ezquerra A."/>
            <person name="Mallet L."/>
            <person name="Monroy-Kuhn J.M."/>
            <person name="Moser A."/>
            <person name="Murali S.C."/>
            <person name="Muzny D.M."/>
            <person name="Otani S."/>
            <person name="Piulachs M.-D."/>
            <person name="Poelchau M."/>
            <person name="Qu J."/>
            <person name="Schaub F."/>
            <person name="Wada-Katsumata A."/>
            <person name="Worley K.C."/>
            <person name="Xie Q."/>
            <person name="Ylla G."/>
            <person name="Poulsen M."/>
            <person name="Gibbs R.A."/>
            <person name="Schal C."/>
            <person name="Richards S."/>
            <person name="Belles X."/>
            <person name="Korb J."/>
            <person name="Bornberg-Bauer E."/>
        </authorList>
    </citation>
    <scope>NUCLEOTIDE SEQUENCE [LARGE SCALE GENOMIC DNA]</scope>
    <source>
        <tissue evidence="3">Whole body</tissue>
    </source>
</reference>
<dbReference type="AlphaFoldDB" id="A0A2J7R0B9"/>
<dbReference type="SUPFAM" id="SSF56112">
    <property type="entry name" value="Protein kinase-like (PK-like)"/>
    <property type="match status" value="1"/>
</dbReference>